<evidence type="ECO:0000313" key="15">
    <source>
        <dbReference type="Proteomes" id="UP001151699"/>
    </source>
</evidence>
<dbReference type="AlphaFoldDB" id="A0A9Q0RTQ3"/>
<keyword evidence="8 12" id="KW-1133">Transmembrane helix</keyword>
<comment type="caution">
    <text evidence="14">The sequence shown here is derived from an EMBL/GenBank/DDBJ whole genome shotgun (WGS) entry which is preliminary data.</text>
</comment>
<gene>
    <name evidence="14" type="ORF">Bhyg_17867</name>
</gene>
<evidence type="ECO:0000259" key="13">
    <source>
        <dbReference type="PROSITE" id="PS50939"/>
    </source>
</evidence>
<dbReference type="OrthoDB" id="432881at2759"/>
<dbReference type="EMBL" id="WJQU01005916">
    <property type="protein sequence ID" value="KAJ6604898.1"/>
    <property type="molecule type" value="Genomic_DNA"/>
</dbReference>
<keyword evidence="10 12" id="KW-0472">Membrane</keyword>
<dbReference type="PROSITE" id="PS50939">
    <property type="entry name" value="CYTOCHROME_B561"/>
    <property type="match status" value="1"/>
</dbReference>
<evidence type="ECO:0000256" key="10">
    <source>
        <dbReference type="ARBA" id="ARBA00023136"/>
    </source>
</evidence>
<evidence type="ECO:0000313" key="14">
    <source>
        <dbReference type="EMBL" id="KAJ6604898.1"/>
    </source>
</evidence>
<proteinExistence type="predicted"/>
<keyword evidence="5 12" id="KW-0812">Transmembrane</keyword>
<evidence type="ECO:0000256" key="8">
    <source>
        <dbReference type="ARBA" id="ARBA00022989"/>
    </source>
</evidence>
<comment type="subcellular location">
    <subcellularLocation>
        <location evidence="2">Membrane</location>
        <topology evidence="2">Multi-pass membrane protein</topology>
    </subcellularLocation>
</comment>
<comment type="cofactor">
    <cofactor evidence="1">
        <name>heme b</name>
        <dbReference type="ChEBI" id="CHEBI:60344"/>
    </cofactor>
</comment>
<evidence type="ECO:0000256" key="3">
    <source>
        <dbReference type="ARBA" id="ARBA00022448"/>
    </source>
</evidence>
<dbReference type="GO" id="GO:0140575">
    <property type="term" value="F:transmembrane monodehydroascorbate reductase activity"/>
    <property type="evidence" value="ECO:0007669"/>
    <property type="project" value="InterPro"/>
</dbReference>
<evidence type="ECO:0000256" key="11">
    <source>
        <dbReference type="ARBA" id="ARBA00024225"/>
    </source>
</evidence>
<feature type="transmembrane region" description="Helical" evidence="12">
    <location>
        <begin position="12"/>
        <end position="35"/>
    </location>
</feature>
<dbReference type="PANTHER" id="PTHR15422">
    <property type="entry name" value="OS05G0565100 PROTEIN"/>
    <property type="match status" value="1"/>
</dbReference>
<keyword evidence="9" id="KW-0408">Iron</keyword>
<evidence type="ECO:0000256" key="12">
    <source>
        <dbReference type="SAM" id="Phobius"/>
    </source>
</evidence>
<keyword evidence="7" id="KW-0249">Electron transport</keyword>
<dbReference type="InterPro" id="IPR045150">
    <property type="entry name" value="CYB561D1/2"/>
</dbReference>
<keyword evidence="6" id="KW-0479">Metal-binding</keyword>
<name>A0A9Q0RTQ3_9DIPT</name>
<keyword evidence="3" id="KW-0813">Transport</keyword>
<accession>A0A9Q0RTQ3</accession>
<keyword evidence="4" id="KW-0349">Heme</keyword>
<protein>
    <recommendedName>
        <fullName evidence="11">ascorbate ferrireductase (transmembrane)</fullName>
        <ecNumber evidence="11">7.2.1.3</ecNumber>
    </recommendedName>
</protein>
<dbReference type="GO" id="GO:0140571">
    <property type="term" value="F:transmembrane ascorbate ferrireductase activity"/>
    <property type="evidence" value="ECO:0007669"/>
    <property type="project" value="UniProtKB-EC"/>
</dbReference>
<dbReference type="Gene3D" id="1.20.120.1770">
    <property type="match status" value="1"/>
</dbReference>
<dbReference type="GO" id="GO:0016020">
    <property type="term" value="C:membrane"/>
    <property type="evidence" value="ECO:0007669"/>
    <property type="project" value="UniProtKB-SubCell"/>
</dbReference>
<evidence type="ECO:0000256" key="4">
    <source>
        <dbReference type="ARBA" id="ARBA00022617"/>
    </source>
</evidence>
<evidence type="ECO:0000256" key="2">
    <source>
        <dbReference type="ARBA" id="ARBA00004141"/>
    </source>
</evidence>
<feature type="transmembrane region" description="Helical" evidence="12">
    <location>
        <begin position="55"/>
        <end position="74"/>
    </location>
</feature>
<dbReference type="GO" id="GO:0046872">
    <property type="term" value="F:metal ion binding"/>
    <property type="evidence" value="ECO:0007669"/>
    <property type="project" value="UniProtKB-KW"/>
</dbReference>
<feature type="domain" description="Cytochrome b561" evidence="13">
    <location>
        <begin position="14"/>
        <end position="209"/>
    </location>
</feature>
<keyword evidence="15" id="KW-1185">Reference proteome</keyword>
<dbReference type="PANTHER" id="PTHR15422:SF43">
    <property type="entry name" value="ASCORBATE FERRIREDUCTASE (TRANSMEMBRANE)"/>
    <property type="match status" value="1"/>
</dbReference>
<dbReference type="InterPro" id="IPR006593">
    <property type="entry name" value="Cyt_b561/ferric_Rdtase_TM"/>
</dbReference>
<sequence>MGRQLSAIEVTLNAANTLTHVMVGFVTVYMCYVAYSRGYSNISMHVLLCTLGYQLLMAEGILALASSNVWTIFFTRRTKTIIHWIMQAFGGSFAIIGMAYEYSGRKSHFRSTHSKLGLASFVFLIITMMNGVTNLFSREMRALIKPVYQRFFHNLMALVTFVLGMAALFYGFEKRTVTNYASEEICWILKIFLCITIVTSSLAALKSGYQQFKDVIAINDSLVLPEKS</sequence>
<feature type="transmembrane region" description="Helical" evidence="12">
    <location>
        <begin position="151"/>
        <end position="172"/>
    </location>
</feature>
<feature type="transmembrane region" description="Helical" evidence="12">
    <location>
        <begin position="187"/>
        <end position="205"/>
    </location>
</feature>
<evidence type="ECO:0000256" key="6">
    <source>
        <dbReference type="ARBA" id="ARBA00022723"/>
    </source>
</evidence>
<feature type="transmembrane region" description="Helical" evidence="12">
    <location>
        <begin position="81"/>
        <end position="100"/>
    </location>
</feature>
<dbReference type="EC" id="7.2.1.3" evidence="11"/>
<dbReference type="SMART" id="SM00665">
    <property type="entry name" value="B561"/>
    <property type="match status" value="1"/>
</dbReference>
<evidence type="ECO:0000256" key="7">
    <source>
        <dbReference type="ARBA" id="ARBA00022982"/>
    </source>
</evidence>
<reference evidence="14" key="1">
    <citation type="submission" date="2022-07" db="EMBL/GenBank/DDBJ databases">
        <authorList>
            <person name="Trinca V."/>
            <person name="Uliana J.V.C."/>
            <person name="Torres T.T."/>
            <person name="Ward R.J."/>
            <person name="Monesi N."/>
        </authorList>
    </citation>
    <scope>NUCLEOTIDE SEQUENCE</scope>
    <source>
        <strain evidence="14">HSMRA1968</strain>
        <tissue evidence="14">Whole embryos</tissue>
    </source>
</reference>
<feature type="transmembrane region" description="Helical" evidence="12">
    <location>
        <begin position="112"/>
        <end position="130"/>
    </location>
</feature>
<dbReference type="Proteomes" id="UP001151699">
    <property type="component" value="Unassembled WGS sequence"/>
</dbReference>
<organism evidence="14 15">
    <name type="scientific">Pseudolycoriella hygida</name>
    <dbReference type="NCBI Taxonomy" id="35572"/>
    <lineage>
        <taxon>Eukaryota</taxon>
        <taxon>Metazoa</taxon>
        <taxon>Ecdysozoa</taxon>
        <taxon>Arthropoda</taxon>
        <taxon>Hexapoda</taxon>
        <taxon>Insecta</taxon>
        <taxon>Pterygota</taxon>
        <taxon>Neoptera</taxon>
        <taxon>Endopterygota</taxon>
        <taxon>Diptera</taxon>
        <taxon>Nematocera</taxon>
        <taxon>Sciaroidea</taxon>
        <taxon>Sciaridae</taxon>
        <taxon>Pseudolycoriella</taxon>
    </lineage>
</organism>
<evidence type="ECO:0000256" key="9">
    <source>
        <dbReference type="ARBA" id="ARBA00023004"/>
    </source>
</evidence>
<evidence type="ECO:0000256" key="1">
    <source>
        <dbReference type="ARBA" id="ARBA00001970"/>
    </source>
</evidence>
<evidence type="ECO:0000256" key="5">
    <source>
        <dbReference type="ARBA" id="ARBA00022692"/>
    </source>
</evidence>
<dbReference type="Pfam" id="PF03188">
    <property type="entry name" value="Cytochrom_B561"/>
    <property type="match status" value="1"/>
</dbReference>